<dbReference type="SMART" id="SM00220">
    <property type="entry name" value="S_TKc"/>
    <property type="match status" value="1"/>
</dbReference>
<evidence type="ECO:0000313" key="8">
    <source>
        <dbReference type="EMBL" id="GMS86408.1"/>
    </source>
</evidence>
<dbReference type="GO" id="GO:0004694">
    <property type="term" value="F:eukaryotic translation initiation factor 2alpha kinase activity"/>
    <property type="evidence" value="ECO:0007669"/>
    <property type="project" value="TreeGrafter"/>
</dbReference>
<evidence type="ECO:0000256" key="4">
    <source>
        <dbReference type="ARBA" id="ARBA00022840"/>
    </source>
</evidence>
<dbReference type="GO" id="GO:0005524">
    <property type="term" value="F:ATP binding"/>
    <property type="evidence" value="ECO:0007669"/>
    <property type="project" value="UniProtKB-KW"/>
</dbReference>
<evidence type="ECO:0000313" key="9">
    <source>
        <dbReference type="Proteomes" id="UP001432027"/>
    </source>
</evidence>
<dbReference type="GO" id="GO:0005634">
    <property type="term" value="C:nucleus"/>
    <property type="evidence" value="ECO:0007669"/>
    <property type="project" value="TreeGrafter"/>
</dbReference>
<dbReference type="GO" id="GO:0005737">
    <property type="term" value="C:cytoplasm"/>
    <property type="evidence" value="ECO:0007669"/>
    <property type="project" value="TreeGrafter"/>
</dbReference>
<dbReference type="InterPro" id="IPR000719">
    <property type="entry name" value="Prot_kinase_dom"/>
</dbReference>
<organism evidence="8 9">
    <name type="scientific">Pristionchus entomophagus</name>
    <dbReference type="NCBI Taxonomy" id="358040"/>
    <lineage>
        <taxon>Eukaryota</taxon>
        <taxon>Metazoa</taxon>
        <taxon>Ecdysozoa</taxon>
        <taxon>Nematoda</taxon>
        <taxon>Chromadorea</taxon>
        <taxon>Rhabditida</taxon>
        <taxon>Rhabditina</taxon>
        <taxon>Diplogasteromorpha</taxon>
        <taxon>Diplogasteroidea</taxon>
        <taxon>Neodiplogasteridae</taxon>
        <taxon>Pristionchus</taxon>
    </lineage>
</organism>
<dbReference type="PROSITE" id="PS50011">
    <property type="entry name" value="PROTEIN_KINASE_DOM"/>
    <property type="match status" value="1"/>
</dbReference>
<evidence type="ECO:0000259" key="7">
    <source>
        <dbReference type="PROSITE" id="PS50011"/>
    </source>
</evidence>
<dbReference type="EMBL" id="BTSX01000002">
    <property type="protein sequence ID" value="GMS86408.1"/>
    <property type="molecule type" value="Genomic_DNA"/>
</dbReference>
<evidence type="ECO:0000256" key="6">
    <source>
        <dbReference type="SAM" id="Coils"/>
    </source>
</evidence>
<feature type="coiled-coil region" evidence="6">
    <location>
        <begin position="1"/>
        <end position="32"/>
    </location>
</feature>
<dbReference type="PANTHER" id="PTHR11042:SF91">
    <property type="entry name" value="EUKARYOTIC TRANSLATION INITIATION FACTOR 2-ALPHA KINASE"/>
    <property type="match status" value="1"/>
</dbReference>
<comment type="caution">
    <text evidence="8">The sequence shown here is derived from an EMBL/GenBank/DDBJ whole genome shotgun (WGS) entry which is preliminary data.</text>
</comment>
<feature type="domain" description="Protein kinase" evidence="7">
    <location>
        <begin position="60"/>
        <end position="355"/>
    </location>
</feature>
<reference evidence="8" key="1">
    <citation type="submission" date="2023-10" db="EMBL/GenBank/DDBJ databases">
        <title>Genome assembly of Pristionchus species.</title>
        <authorList>
            <person name="Yoshida K."/>
            <person name="Sommer R.J."/>
        </authorList>
    </citation>
    <scope>NUCLEOTIDE SEQUENCE</scope>
    <source>
        <strain evidence="8">RS0144</strain>
    </source>
</reference>
<keyword evidence="1" id="KW-0808">Transferase</keyword>
<feature type="non-terminal residue" evidence="8">
    <location>
        <position position="1"/>
    </location>
</feature>
<keyword evidence="4" id="KW-0067">ATP-binding</keyword>
<gene>
    <name evidence="8" type="ORF">PENTCL1PPCAC_8583</name>
</gene>
<keyword evidence="3" id="KW-0418">Kinase</keyword>
<dbReference type="PANTHER" id="PTHR11042">
    <property type="entry name" value="EUKARYOTIC TRANSLATION INITIATION FACTOR 2-ALPHA KINASE EIF2-ALPHA KINASE -RELATED"/>
    <property type="match status" value="1"/>
</dbReference>
<dbReference type="Pfam" id="PF00069">
    <property type="entry name" value="Pkinase"/>
    <property type="match status" value="1"/>
</dbReference>
<comment type="similarity">
    <text evidence="5">Belongs to the protein kinase superfamily. Ser/Thr protein kinase family. GCN2 subfamily.</text>
</comment>
<dbReference type="Gene3D" id="1.10.510.10">
    <property type="entry name" value="Transferase(Phosphotransferase) domain 1"/>
    <property type="match status" value="1"/>
</dbReference>
<keyword evidence="6" id="KW-0175">Coiled coil</keyword>
<dbReference type="Gene3D" id="3.30.200.20">
    <property type="entry name" value="Phosphorylase Kinase, domain 1"/>
    <property type="match status" value="1"/>
</dbReference>
<dbReference type="Proteomes" id="UP001432027">
    <property type="component" value="Unassembled WGS sequence"/>
</dbReference>
<dbReference type="InterPro" id="IPR008271">
    <property type="entry name" value="Ser/Thr_kinase_AS"/>
</dbReference>
<keyword evidence="2" id="KW-0547">Nucleotide-binding</keyword>
<name>A0AAV5SWL0_9BILA</name>
<evidence type="ECO:0000256" key="5">
    <source>
        <dbReference type="ARBA" id="ARBA00037982"/>
    </source>
</evidence>
<sequence length="356" mass="40779">LREAVARLTEEKRQCDEENTKLREKLANQTNSLPAVSSLQLPNINSGQSADYTSKFTKEFEVTDIMGVGGGGCVFKAKNLHDEHTYAVKRIVVDPKDVKDGKLHKMLREVRAMAKLDHQNIIRYNSTWIEEPPAGWQIVEDDKTLRSINSKKMQLKNYHPKSLFIHIQMQLCNYSLTNWLSEYTTPESREPGRLKGWFKQIVSGVEYIHDNKLIHRDLKPCNILFTAKDHLKICDMGIVVEQKTGDDGVEVTMTRTGSSTDEYMSPEQSSLKMFNESRLTTASDVFTLGLILAELIVVMDDYTKKVKIFDSYRRGKPENIFDAKQAKTEEFVGNLTKLNRKDRLTCKAMHGEMFMS</sequence>
<dbReference type="FunFam" id="3.30.200.20:FF:000706">
    <property type="entry name" value="Protein kinase"/>
    <property type="match status" value="1"/>
</dbReference>
<dbReference type="SUPFAM" id="SSF56112">
    <property type="entry name" value="Protein kinase-like (PK-like)"/>
    <property type="match status" value="1"/>
</dbReference>
<dbReference type="AlphaFoldDB" id="A0AAV5SWL0"/>
<dbReference type="PROSITE" id="PS00108">
    <property type="entry name" value="PROTEIN_KINASE_ST"/>
    <property type="match status" value="1"/>
</dbReference>
<protein>
    <recommendedName>
        <fullName evidence="7">Protein kinase domain-containing protein</fullName>
    </recommendedName>
</protein>
<proteinExistence type="inferred from homology"/>
<evidence type="ECO:0000256" key="1">
    <source>
        <dbReference type="ARBA" id="ARBA00022679"/>
    </source>
</evidence>
<evidence type="ECO:0000256" key="3">
    <source>
        <dbReference type="ARBA" id="ARBA00022777"/>
    </source>
</evidence>
<accession>A0AAV5SWL0</accession>
<dbReference type="InterPro" id="IPR050339">
    <property type="entry name" value="CC_SR_Kinase"/>
</dbReference>
<evidence type="ECO:0000256" key="2">
    <source>
        <dbReference type="ARBA" id="ARBA00022741"/>
    </source>
</evidence>
<keyword evidence="9" id="KW-1185">Reference proteome</keyword>
<dbReference type="InterPro" id="IPR011009">
    <property type="entry name" value="Kinase-like_dom_sf"/>
</dbReference>